<evidence type="ECO:0000313" key="2">
    <source>
        <dbReference type="Proteomes" id="UP000518752"/>
    </source>
</evidence>
<name>A0A8H5LIL8_9AGAR</name>
<dbReference type="AlphaFoldDB" id="A0A8H5LIL8"/>
<reference evidence="1 2" key="1">
    <citation type="journal article" date="2020" name="ISME J.">
        <title>Uncovering the hidden diversity of litter-decomposition mechanisms in mushroom-forming fungi.</title>
        <authorList>
            <person name="Floudas D."/>
            <person name="Bentzer J."/>
            <person name="Ahren D."/>
            <person name="Johansson T."/>
            <person name="Persson P."/>
            <person name="Tunlid A."/>
        </authorList>
    </citation>
    <scope>NUCLEOTIDE SEQUENCE [LARGE SCALE GENOMIC DNA]</scope>
    <source>
        <strain evidence="1 2">CBS 406.79</strain>
    </source>
</reference>
<dbReference type="OrthoDB" id="565731at2759"/>
<dbReference type="Proteomes" id="UP000518752">
    <property type="component" value="Unassembled WGS sequence"/>
</dbReference>
<comment type="caution">
    <text evidence="1">The sequence shown here is derived from an EMBL/GenBank/DDBJ whole genome shotgun (WGS) entry which is preliminary data.</text>
</comment>
<organism evidence="1 2">
    <name type="scientific">Collybiopsis confluens</name>
    <dbReference type="NCBI Taxonomy" id="2823264"/>
    <lineage>
        <taxon>Eukaryota</taxon>
        <taxon>Fungi</taxon>
        <taxon>Dikarya</taxon>
        <taxon>Basidiomycota</taxon>
        <taxon>Agaricomycotina</taxon>
        <taxon>Agaricomycetes</taxon>
        <taxon>Agaricomycetidae</taxon>
        <taxon>Agaricales</taxon>
        <taxon>Marasmiineae</taxon>
        <taxon>Omphalotaceae</taxon>
        <taxon>Collybiopsis</taxon>
    </lineage>
</organism>
<accession>A0A8H5LIL8</accession>
<gene>
    <name evidence="1" type="ORF">D9757_012307</name>
</gene>
<keyword evidence="2" id="KW-1185">Reference proteome</keyword>
<evidence type="ECO:0000313" key="1">
    <source>
        <dbReference type="EMBL" id="KAF5358880.1"/>
    </source>
</evidence>
<protein>
    <submittedName>
        <fullName evidence="1">Uncharacterized protein</fullName>
    </submittedName>
</protein>
<sequence>MHQKISAFFSTFDSSSPGRVGHDVLYQNLVSHMELLETDPKAANAKRPMSSFVVEWFYLIYNATNADQIQRTVNLVPQWKAFSQGDKDGLNEAWADALTTRTAAKGVCFPNIPFQIYSDPSKYGIPLSLRSARRLVHDLKKRGVKERKQELVTALSLYEKHDLPHFTQDIVTLSLVLAMLPAIYQTSVKVAQQPTFGQSLWVDPKSIAPEHLRGAAAKDRTSKEMYDKLLLSLKQLIWNLEPEFYTHEAAQSFKAISPQERTWLSESLQVIDNRLRQSDRPEDVRWLTIWRLRAGMVKKTGRRSLISSLNVNPVAHTLNLGPYHCTTVIRCNSS</sequence>
<proteinExistence type="predicted"/>
<dbReference type="EMBL" id="JAACJN010000226">
    <property type="protein sequence ID" value="KAF5358880.1"/>
    <property type="molecule type" value="Genomic_DNA"/>
</dbReference>